<organism evidence="4 5">
    <name type="scientific">Legionella waltersii</name>
    <dbReference type="NCBI Taxonomy" id="66969"/>
    <lineage>
        <taxon>Bacteria</taxon>
        <taxon>Pseudomonadati</taxon>
        <taxon>Pseudomonadota</taxon>
        <taxon>Gammaproteobacteria</taxon>
        <taxon>Legionellales</taxon>
        <taxon>Legionellaceae</taxon>
        <taxon>Legionella</taxon>
    </lineage>
</organism>
<evidence type="ECO:0000313" key="4">
    <source>
        <dbReference type="EMBL" id="KTD79275.1"/>
    </source>
</evidence>
<dbReference type="OrthoDB" id="9811314at2"/>
<reference evidence="4 5" key="1">
    <citation type="submission" date="2015-11" db="EMBL/GenBank/DDBJ databases">
        <title>Genomic analysis of 38 Legionella species identifies large and diverse effector repertoires.</title>
        <authorList>
            <person name="Burstein D."/>
            <person name="Amaro F."/>
            <person name="Zusman T."/>
            <person name="Lifshitz Z."/>
            <person name="Cohen O."/>
            <person name="Gilbert J.A."/>
            <person name="Pupko T."/>
            <person name="Shuman H.A."/>
            <person name="Segal G."/>
        </authorList>
    </citation>
    <scope>NUCLEOTIDE SEQUENCE [LARGE SCALE GENOMIC DNA]</scope>
    <source>
        <strain evidence="4 5">ATCC 51914</strain>
    </source>
</reference>
<keyword evidence="4" id="KW-0645">Protease</keyword>
<dbReference type="InterPro" id="IPR011249">
    <property type="entry name" value="Metalloenz_LuxS/M16"/>
</dbReference>
<dbReference type="InterPro" id="IPR011765">
    <property type="entry name" value="Pept_M16_N"/>
</dbReference>
<sequence>MNKLKLTIACVALFFSQTILANTFKTEKWTTKNGMPVVFYQAMEVPMLDISLAFAAGSAYDQNQYGLSALTTNLINQGNAGKDANAIAESLADVGSQFSAETNRDMVVLNLRTLTSKDALTRSMSTFAQIINQPDFPMGSFVTEKKQMLMGVEQRDESPDDVAILNFFKTLYQDHPYAHPVTGTQKSLTSINRNQVVQFYKKYFVAKNGVLVIVGAIDSSQAHQLSDQLTKGLSKGKPAAAIPKAPPMSNSAQLEVPFPSSQTTVRIGQIGIDHQNPNYFPLMVGNYILGGGNLVSRLSTEVREKRGLTYGIDSQFVPMFGEGPFIISLSTRNEEAETALNVTHDTLIRFIANGPDQQELNSAKQYLTGSFPLSLGSNRNIGSLLLRMAFYHLPDDYLDNYIANINAVTNDQIKQAFQQQVNPEKLLLVKVGQS</sequence>
<dbReference type="RefSeq" id="WP_058480054.1">
    <property type="nucleotide sequence ID" value="NZ_CAAAIQ010000007.1"/>
</dbReference>
<dbReference type="GO" id="GO:0046872">
    <property type="term" value="F:metal ion binding"/>
    <property type="evidence" value="ECO:0007669"/>
    <property type="project" value="InterPro"/>
</dbReference>
<protein>
    <submittedName>
        <fullName evidence="4">Zinc protease (Peptidase, M16 family)</fullName>
    </submittedName>
</protein>
<dbReference type="Pfam" id="PF05193">
    <property type="entry name" value="Peptidase_M16_C"/>
    <property type="match status" value="1"/>
</dbReference>
<dbReference type="GO" id="GO:0008233">
    <property type="term" value="F:peptidase activity"/>
    <property type="evidence" value="ECO:0007669"/>
    <property type="project" value="UniProtKB-KW"/>
</dbReference>
<evidence type="ECO:0000313" key="5">
    <source>
        <dbReference type="Proteomes" id="UP000054729"/>
    </source>
</evidence>
<evidence type="ECO:0000259" key="3">
    <source>
        <dbReference type="Pfam" id="PF05193"/>
    </source>
</evidence>
<keyword evidence="4" id="KW-0378">Hydrolase</keyword>
<gene>
    <name evidence="4" type="ORF">Lwal_1347</name>
</gene>
<feature type="chain" id="PRO_5006919636" evidence="1">
    <location>
        <begin position="22"/>
        <end position="434"/>
    </location>
</feature>
<keyword evidence="1" id="KW-0732">Signal</keyword>
<feature type="signal peptide" evidence="1">
    <location>
        <begin position="1"/>
        <end position="21"/>
    </location>
</feature>
<dbReference type="GO" id="GO:0006508">
    <property type="term" value="P:proteolysis"/>
    <property type="evidence" value="ECO:0007669"/>
    <property type="project" value="UniProtKB-KW"/>
</dbReference>
<dbReference type="Pfam" id="PF00675">
    <property type="entry name" value="Peptidase_M16"/>
    <property type="match status" value="1"/>
</dbReference>
<dbReference type="AlphaFoldDB" id="A0A0W1AD88"/>
<dbReference type="Proteomes" id="UP000054729">
    <property type="component" value="Unassembled WGS sequence"/>
</dbReference>
<accession>A0A0W1AD88</accession>
<proteinExistence type="predicted"/>
<evidence type="ECO:0000256" key="1">
    <source>
        <dbReference type="SAM" id="SignalP"/>
    </source>
</evidence>
<dbReference type="STRING" id="66969.Lwal_1347"/>
<dbReference type="InterPro" id="IPR007863">
    <property type="entry name" value="Peptidase_M16_C"/>
</dbReference>
<feature type="domain" description="Peptidase M16 N-terminal" evidence="2">
    <location>
        <begin position="49"/>
        <end position="184"/>
    </location>
</feature>
<dbReference type="PANTHER" id="PTHR11851:SF224">
    <property type="entry name" value="PROCESSING PROTEASE"/>
    <property type="match status" value="1"/>
</dbReference>
<comment type="caution">
    <text evidence="4">The sequence shown here is derived from an EMBL/GenBank/DDBJ whole genome shotgun (WGS) entry which is preliminary data.</text>
</comment>
<dbReference type="PANTHER" id="PTHR11851">
    <property type="entry name" value="METALLOPROTEASE"/>
    <property type="match status" value="1"/>
</dbReference>
<dbReference type="SUPFAM" id="SSF63411">
    <property type="entry name" value="LuxS/MPP-like metallohydrolase"/>
    <property type="match status" value="2"/>
</dbReference>
<evidence type="ECO:0000259" key="2">
    <source>
        <dbReference type="Pfam" id="PF00675"/>
    </source>
</evidence>
<feature type="domain" description="Peptidase M16 C-terminal" evidence="3">
    <location>
        <begin position="190"/>
        <end position="366"/>
    </location>
</feature>
<keyword evidence="5" id="KW-1185">Reference proteome</keyword>
<dbReference type="Gene3D" id="3.30.830.10">
    <property type="entry name" value="Metalloenzyme, LuxS/M16 peptidase-like"/>
    <property type="match status" value="2"/>
</dbReference>
<dbReference type="InterPro" id="IPR050361">
    <property type="entry name" value="MPP/UQCRC_Complex"/>
</dbReference>
<dbReference type="EMBL" id="LNZB01000036">
    <property type="protein sequence ID" value="KTD79275.1"/>
    <property type="molecule type" value="Genomic_DNA"/>
</dbReference>
<dbReference type="PATRIC" id="fig|66969.6.peg.1478"/>
<name>A0A0W1AD88_9GAMM</name>